<feature type="compositionally biased region" description="Basic and acidic residues" evidence="1">
    <location>
        <begin position="61"/>
        <end position="74"/>
    </location>
</feature>
<dbReference type="Proteomes" id="UP000606786">
    <property type="component" value="Unassembled WGS sequence"/>
</dbReference>
<feature type="region of interest" description="Disordered" evidence="1">
    <location>
        <begin position="56"/>
        <end position="81"/>
    </location>
</feature>
<comment type="caution">
    <text evidence="2">The sequence shown here is derived from an EMBL/GenBank/DDBJ whole genome shotgun (WGS) entry which is preliminary data.</text>
</comment>
<sequence>MFDISVTRLQTSQLKYVKPMTEAVHPAVRNFPHGATSKDSNLVPVCRVAGNLENSAQPKKNLADKTSKDVKKQTVDVPPYA</sequence>
<keyword evidence="3" id="KW-1185">Reference proteome</keyword>
<protein>
    <submittedName>
        <fullName evidence="2">(Mediterranean fruit fly) hypothetical protein</fullName>
    </submittedName>
</protein>
<evidence type="ECO:0000256" key="1">
    <source>
        <dbReference type="SAM" id="MobiDB-lite"/>
    </source>
</evidence>
<evidence type="ECO:0000313" key="2">
    <source>
        <dbReference type="EMBL" id="CAD6995848.1"/>
    </source>
</evidence>
<name>A0A811UBY9_CERCA</name>
<reference evidence="2" key="1">
    <citation type="submission" date="2020-11" db="EMBL/GenBank/DDBJ databases">
        <authorList>
            <person name="Whitehead M."/>
        </authorList>
    </citation>
    <scope>NUCLEOTIDE SEQUENCE</scope>
    <source>
        <strain evidence="2">EGII</strain>
    </source>
</reference>
<organism evidence="2 3">
    <name type="scientific">Ceratitis capitata</name>
    <name type="common">Mediterranean fruit fly</name>
    <name type="synonym">Tephritis capitata</name>
    <dbReference type="NCBI Taxonomy" id="7213"/>
    <lineage>
        <taxon>Eukaryota</taxon>
        <taxon>Metazoa</taxon>
        <taxon>Ecdysozoa</taxon>
        <taxon>Arthropoda</taxon>
        <taxon>Hexapoda</taxon>
        <taxon>Insecta</taxon>
        <taxon>Pterygota</taxon>
        <taxon>Neoptera</taxon>
        <taxon>Endopterygota</taxon>
        <taxon>Diptera</taxon>
        <taxon>Brachycera</taxon>
        <taxon>Muscomorpha</taxon>
        <taxon>Tephritoidea</taxon>
        <taxon>Tephritidae</taxon>
        <taxon>Ceratitis</taxon>
        <taxon>Ceratitis</taxon>
    </lineage>
</organism>
<accession>A0A811UBY9</accession>
<dbReference type="AlphaFoldDB" id="A0A811UBY9"/>
<gene>
    <name evidence="2" type="ORF">CCAP1982_LOCUS4549</name>
</gene>
<proteinExistence type="predicted"/>
<evidence type="ECO:0000313" key="3">
    <source>
        <dbReference type="Proteomes" id="UP000606786"/>
    </source>
</evidence>
<dbReference type="EMBL" id="CAJHJT010000001">
    <property type="protein sequence ID" value="CAD6995848.1"/>
    <property type="molecule type" value="Genomic_DNA"/>
</dbReference>